<evidence type="ECO:0000313" key="2">
    <source>
        <dbReference type="Proteomes" id="UP001589890"/>
    </source>
</evidence>
<reference evidence="1 2" key="1">
    <citation type="submission" date="2024-09" db="EMBL/GenBank/DDBJ databases">
        <authorList>
            <person name="Sun Q."/>
            <person name="Mori K."/>
        </authorList>
    </citation>
    <scope>NUCLEOTIDE SEQUENCE [LARGE SCALE GENOMIC DNA]</scope>
    <source>
        <strain evidence="1 2">CGMCC 1.15906</strain>
    </source>
</reference>
<accession>A0ABV6QHS4</accession>
<proteinExistence type="predicted"/>
<dbReference type="RefSeq" id="WP_380043871.1">
    <property type="nucleotide sequence ID" value="NZ_JBHLTC010000002.1"/>
</dbReference>
<evidence type="ECO:0008006" key="3">
    <source>
        <dbReference type="Google" id="ProtNLM"/>
    </source>
</evidence>
<name>A0ABV6QHS4_9ACTN</name>
<comment type="caution">
    <text evidence="1">The sequence shown here is derived from an EMBL/GenBank/DDBJ whole genome shotgun (WGS) entry which is preliminary data.</text>
</comment>
<keyword evidence="2" id="KW-1185">Reference proteome</keyword>
<dbReference type="Proteomes" id="UP001589890">
    <property type="component" value="Unassembled WGS sequence"/>
</dbReference>
<organism evidence="1 2">
    <name type="scientific">Kribbella deserti</name>
    <dbReference type="NCBI Taxonomy" id="1926257"/>
    <lineage>
        <taxon>Bacteria</taxon>
        <taxon>Bacillati</taxon>
        <taxon>Actinomycetota</taxon>
        <taxon>Actinomycetes</taxon>
        <taxon>Propionibacteriales</taxon>
        <taxon>Kribbellaceae</taxon>
        <taxon>Kribbella</taxon>
    </lineage>
</organism>
<protein>
    <recommendedName>
        <fullName evidence="3">DUF4157 domain-containing protein</fullName>
    </recommendedName>
</protein>
<sequence length="67" mass="7025">MASPNLASVVGFGDNRIVIAAGLNDGEAVAMLAHELAHVVMHTAYMTGPGPREPDFDVVAEWDSSTD</sequence>
<dbReference type="EMBL" id="JBHLTC010000002">
    <property type="protein sequence ID" value="MFC0623182.1"/>
    <property type="molecule type" value="Genomic_DNA"/>
</dbReference>
<evidence type="ECO:0000313" key="1">
    <source>
        <dbReference type="EMBL" id="MFC0623182.1"/>
    </source>
</evidence>
<gene>
    <name evidence="1" type="ORF">ACFFGN_03860</name>
</gene>